<reference evidence="14 15" key="1">
    <citation type="submission" date="2024-05" db="EMBL/GenBank/DDBJ databases">
        <title>Long read based assembly of the Candida bracarensis genome reveals expanded adhesin content.</title>
        <authorList>
            <person name="Marcet-Houben M."/>
            <person name="Ksiezopolska E."/>
            <person name="Gabaldon T."/>
        </authorList>
    </citation>
    <scope>NUCLEOTIDE SEQUENCE [LARGE SCALE GENOMIC DNA]</scope>
    <source>
        <strain evidence="14 15">CBM6</strain>
    </source>
</reference>
<evidence type="ECO:0000256" key="6">
    <source>
        <dbReference type="ARBA" id="ARBA00022679"/>
    </source>
</evidence>
<dbReference type="Gene3D" id="1.10.10.10">
    <property type="entry name" value="Winged helix-like DNA-binding domain superfamily/Winged helix DNA-binding domain"/>
    <property type="match status" value="1"/>
</dbReference>
<evidence type="ECO:0000256" key="4">
    <source>
        <dbReference type="ARBA" id="ARBA00015377"/>
    </source>
</evidence>
<evidence type="ECO:0000256" key="8">
    <source>
        <dbReference type="ARBA" id="ARBA00023204"/>
    </source>
</evidence>
<evidence type="ECO:0000256" key="2">
    <source>
        <dbReference type="ARBA" id="ARBA00008711"/>
    </source>
</evidence>
<dbReference type="PANTHER" id="PTHR10815">
    <property type="entry name" value="METHYLATED-DNA--PROTEIN-CYSTEINE METHYLTRANSFERASE"/>
    <property type="match status" value="1"/>
</dbReference>
<dbReference type="InterPro" id="IPR014048">
    <property type="entry name" value="MethylDNA_cys_MeTrfase_DNA-bd"/>
</dbReference>
<dbReference type="InterPro" id="IPR036388">
    <property type="entry name" value="WH-like_DNA-bd_sf"/>
</dbReference>
<dbReference type="GO" id="GO:0032259">
    <property type="term" value="P:methylation"/>
    <property type="evidence" value="ECO:0007669"/>
    <property type="project" value="UniProtKB-KW"/>
</dbReference>
<keyword evidence="6" id="KW-0808">Transferase</keyword>
<evidence type="ECO:0000256" key="7">
    <source>
        <dbReference type="ARBA" id="ARBA00022763"/>
    </source>
</evidence>
<comment type="catalytic activity">
    <reaction evidence="1">
        <text>a 4-O-methyl-thymidine in DNA + L-cysteinyl-[protein] = a thymidine in DNA + S-methyl-L-cysteinyl-[protein]</text>
        <dbReference type="Rhea" id="RHEA:53428"/>
        <dbReference type="Rhea" id="RHEA-COMP:10131"/>
        <dbReference type="Rhea" id="RHEA-COMP:10132"/>
        <dbReference type="Rhea" id="RHEA-COMP:13555"/>
        <dbReference type="Rhea" id="RHEA-COMP:13556"/>
        <dbReference type="ChEBI" id="CHEBI:29950"/>
        <dbReference type="ChEBI" id="CHEBI:82612"/>
        <dbReference type="ChEBI" id="CHEBI:137386"/>
        <dbReference type="ChEBI" id="CHEBI:137387"/>
        <dbReference type="EC" id="2.1.1.63"/>
    </reaction>
</comment>
<evidence type="ECO:0000256" key="5">
    <source>
        <dbReference type="ARBA" id="ARBA00022603"/>
    </source>
</evidence>
<gene>
    <name evidence="14" type="ORF">RNJ44_01488</name>
</gene>
<accession>A0ABR4NPT7</accession>
<feature type="domain" description="Methylated-DNA-[protein]-cysteine S-methyltransferase DNA binding" evidence="13">
    <location>
        <begin position="104"/>
        <end position="183"/>
    </location>
</feature>
<keyword evidence="8" id="KW-0234">DNA repair</keyword>
<keyword evidence="15" id="KW-1185">Reference proteome</keyword>
<keyword evidence="7" id="KW-0227">DNA damage</keyword>
<evidence type="ECO:0000256" key="11">
    <source>
        <dbReference type="ARBA" id="ARBA00033095"/>
    </source>
</evidence>
<evidence type="ECO:0000313" key="14">
    <source>
        <dbReference type="EMBL" id="KAL3230125.1"/>
    </source>
</evidence>
<comment type="caution">
    <text evidence="14">The sequence shown here is derived from an EMBL/GenBank/DDBJ whole genome shotgun (WGS) entry which is preliminary data.</text>
</comment>
<dbReference type="GO" id="GO:0008168">
    <property type="term" value="F:methyltransferase activity"/>
    <property type="evidence" value="ECO:0007669"/>
    <property type="project" value="UniProtKB-KW"/>
</dbReference>
<dbReference type="InterPro" id="IPR036217">
    <property type="entry name" value="MethylDNA_cys_MeTrfase_DNAb"/>
</dbReference>
<evidence type="ECO:0000256" key="10">
    <source>
        <dbReference type="ARBA" id="ARBA00031621"/>
    </source>
</evidence>
<dbReference type="NCBIfam" id="TIGR00589">
    <property type="entry name" value="ogt"/>
    <property type="match status" value="1"/>
</dbReference>
<dbReference type="EC" id="2.1.1.63" evidence="3"/>
<evidence type="ECO:0000259" key="13">
    <source>
        <dbReference type="Pfam" id="PF01035"/>
    </source>
</evidence>
<proteinExistence type="inferred from homology"/>
<name>A0ABR4NPT7_9SACH</name>
<evidence type="ECO:0000256" key="12">
    <source>
        <dbReference type="ARBA" id="ARBA00049348"/>
    </source>
</evidence>
<dbReference type="PANTHER" id="PTHR10815:SF13">
    <property type="entry name" value="METHYLATED-DNA--PROTEIN-CYSTEINE METHYLTRANSFERASE"/>
    <property type="match status" value="1"/>
</dbReference>
<evidence type="ECO:0000256" key="1">
    <source>
        <dbReference type="ARBA" id="ARBA00001286"/>
    </source>
</evidence>
<dbReference type="InterPro" id="IPR001497">
    <property type="entry name" value="MethylDNA_cys_MeTrfase_AS"/>
</dbReference>
<protein>
    <recommendedName>
        <fullName evidence="4">Methylated-DNA--protein-cysteine methyltransferase</fullName>
        <ecNumber evidence="3">2.1.1.63</ecNumber>
    </recommendedName>
    <alternativeName>
        <fullName evidence="9">6-O-methylguanine-DNA methyltransferase</fullName>
    </alternativeName>
    <alternativeName>
        <fullName evidence="11">DNA repair MTase</fullName>
    </alternativeName>
    <alternativeName>
        <fullName evidence="10">O-6-methylguanine-DNA-alkyltransferase</fullName>
    </alternativeName>
</protein>
<keyword evidence="5 14" id="KW-0489">Methyltransferase</keyword>
<dbReference type="EMBL" id="JBEVYD010000010">
    <property type="protein sequence ID" value="KAL3230125.1"/>
    <property type="molecule type" value="Genomic_DNA"/>
</dbReference>
<sequence>MEDLLYSFVVTDIASALIFVRRSTDALVYASLGLNKKQLLKIARNSFNQLSKKTEIHYNFKQIEVESDEDHVRKFEEIVQQFKLLLEGHKVSNLHYEYMFGTSLQHRIWDELVRIPHGRVSTYKEIAERLNIRNGSRAVGSGIGSNNIAVVIPCHRVVGSNGTLTGYKWSTSLKRKLLEREHVYSVDVKHDATKDTKISLMKYKYSA</sequence>
<dbReference type="SUPFAM" id="SSF46767">
    <property type="entry name" value="Methylated DNA-protein cysteine methyltransferase, C-terminal domain"/>
    <property type="match status" value="1"/>
</dbReference>
<evidence type="ECO:0000313" key="15">
    <source>
        <dbReference type="Proteomes" id="UP001623330"/>
    </source>
</evidence>
<dbReference type="Proteomes" id="UP001623330">
    <property type="component" value="Unassembled WGS sequence"/>
</dbReference>
<evidence type="ECO:0000256" key="3">
    <source>
        <dbReference type="ARBA" id="ARBA00011918"/>
    </source>
</evidence>
<comment type="catalytic activity">
    <reaction evidence="12">
        <text>a 6-O-methyl-2'-deoxyguanosine in DNA + L-cysteinyl-[protein] = S-methyl-L-cysteinyl-[protein] + a 2'-deoxyguanosine in DNA</text>
        <dbReference type="Rhea" id="RHEA:24000"/>
        <dbReference type="Rhea" id="RHEA-COMP:10131"/>
        <dbReference type="Rhea" id="RHEA-COMP:10132"/>
        <dbReference type="Rhea" id="RHEA-COMP:11367"/>
        <dbReference type="Rhea" id="RHEA-COMP:11368"/>
        <dbReference type="ChEBI" id="CHEBI:29950"/>
        <dbReference type="ChEBI" id="CHEBI:82612"/>
        <dbReference type="ChEBI" id="CHEBI:85445"/>
        <dbReference type="ChEBI" id="CHEBI:85448"/>
        <dbReference type="EC" id="2.1.1.63"/>
    </reaction>
</comment>
<evidence type="ECO:0000256" key="9">
    <source>
        <dbReference type="ARBA" id="ARBA00030795"/>
    </source>
</evidence>
<organism evidence="14 15">
    <name type="scientific">Nakaseomyces bracarensis</name>
    <dbReference type="NCBI Taxonomy" id="273131"/>
    <lineage>
        <taxon>Eukaryota</taxon>
        <taxon>Fungi</taxon>
        <taxon>Dikarya</taxon>
        <taxon>Ascomycota</taxon>
        <taxon>Saccharomycotina</taxon>
        <taxon>Saccharomycetes</taxon>
        <taxon>Saccharomycetales</taxon>
        <taxon>Saccharomycetaceae</taxon>
        <taxon>Nakaseomyces</taxon>
    </lineage>
</organism>
<comment type="similarity">
    <text evidence="2">Belongs to the MGMT family.</text>
</comment>
<dbReference type="PROSITE" id="PS00374">
    <property type="entry name" value="MGMT"/>
    <property type="match status" value="1"/>
</dbReference>
<dbReference type="CDD" id="cd06445">
    <property type="entry name" value="ATase"/>
    <property type="match status" value="1"/>
</dbReference>
<dbReference type="Pfam" id="PF01035">
    <property type="entry name" value="DNA_binding_1"/>
    <property type="match status" value="1"/>
</dbReference>